<feature type="active site" description="Nucleophile" evidence="14">
    <location>
        <position position="372"/>
    </location>
</feature>
<evidence type="ECO:0000256" key="7">
    <source>
        <dbReference type="ARBA" id="ARBA00022603"/>
    </source>
</evidence>
<dbReference type="InterPro" id="IPR054728">
    <property type="entry name" value="RsmB-like_ferredoxin"/>
</dbReference>
<dbReference type="InterPro" id="IPR029063">
    <property type="entry name" value="SAM-dependent_MTases_sf"/>
</dbReference>
<evidence type="ECO:0000313" key="17">
    <source>
        <dbReference type="Proteomes" id="UP000070186"/>
    </source>
</evidence>
<dbReference type="PANTHER" id="PTHR22807">
    <property type="entry name" value="NOP2 YEAST -RELATED NOL1/NOP2/FMU SUN DOMAIN-CONTAINING"/>
    <property type="match status" value="1"/>
</dbReference>
<dbReference type="SUPFAM" id="SSF53335">
    <property type="entry name" value="S-adenosyl-L-methionine-dependent methyltransferases"/>
    <property type="match status" value="1"/>
</dbReference>
<keyword evidence="7 14" id="KW-0489">Methyltransferase</keyword>
<gene>
    <name evidence="16" type="ORF">AT959_15750</name>
</gene>
<feature type="binding site" evidence="14">
    <location>
        <position position="319"/>
    </location>
    <ligand>
        <name>S-adenosyl-L-methionine</name>
        <dbReference type="ChEBI" id="CHEBI:59789"/>
    </ligand>
</feature>
<evidence type="ECO:0000256" key="9">
    <source>
        <dbReference type="ARBA" id="ARBA00022691"/>
    </source>
</evidence>
<sequence>MSRLPPNSLGFALLQAARINTAVFAGQSLADGLLARVDPVARPAVQDLVYGSLRRYGRGDFFLGRLLSKPLAEPEVRALLLVAIYRLETRPDAAHTVVDQAVSAAGELAEGHLRPLVNGVLRNFLRQQTALTAALVEDPVAQFQHPDWWLARLQAAYPADWPAIVAAGNAAPPMALRVNQRRCQRADYQARLAAAGIAATAVGEAGLALDKPVPVDRLPGFADGLVSVQDPGAQLAASLLDPRPGSRVLDACAAPGGKTAHLLERAELDLLALDLKPSRCKRVTENLARLGLSAAIKAADCAKLNTWWDSEPFDAVLADVPCTASGVVRRNPDAKWLRRETDIASFAAAQSRILDALWQVVRPGGKLLYATCSVFPAENGLQIDDFLARQPQARRCHEEQLLPTAEHDGFFYCLLEKLS</sequence>
<feature type="binding site" evidence="14">
    <location>
        <position position="300"/>
    </location>
    <ligand>
        <name>S-adenosyl-L-methionine</name>
        <dbReference type="ChEBI" id="CHEBI:59789"/>
    </ligand>
</feature>
<evidence type="ECO:0000259" key="15">
    <source>
        <dbReference type="PROSITE" id="PS51686"/>
    </source>
</evidence>
<dbReference type="Gene3D" id="3.30.70.1170">
    <property type="entry name" value="Sun protein, domain 3"/>
    <property type="match status" value="1"/>
</dbReference>
<organism evidence="16 17">
    <name type="scientific">Dechloromonas denitrificans</name>
    <dbReference type="NCBI Taxonomy" id="281362"/>
    <lineage>
        <taxon>Bacteria</taxon>
        <taxon>Pseudomonadati</taxon>
        <taxon>Pseudomonadota</taxon>
        <taxon>Betaproteobacteria</taxon>
        <taxon>Rhodocyclales</taxon>
        <taxon>Azonexaceae</taxon>
        <taxon>Dechloromonas</taxon>
    </lineage>
</organism>
<comment type="similarity">
    <text evidence="3 14">Belongs to the class I-like SAM-binding methyltransferase superfamily. RsmB/NOP family.</text>
</comment>
<evidence type="ECO:0000256" key="10">
    <source>
        <dbReference type="ARBA" id="ARBA00022884"/>
    </source>
</evidence>
<dbReference type="InterPro" id="IPR035926">
    <property type="entry name" value="NusB-like_sf"/>
</dbReference>
<evidence type="ECO:0000256" key="14">
    <source>
        <dbReference type="PROSITE-ProRule" id="PRU01023"/>
    </source>
</evidence>
<dbReference type="EC" id="2.1.1.176" evidence="4"/>
<dbReference type="RefSeq" id="WP_066885002.1">
    <property type="nucleotide sequence ID" value="NZ_LODL01000035.1"/>
</dbReference>
<dbReference type="Gene3D" id="3.40.50.150">
    <property type="entry name" value="Vaccinia Virus protein VP39"/>
    <property type="match status" value="1"/>
</dbReference>
<dbReference type="InterPro" id="IPR018314">
    <property type="entry name" value="RsmB/NOL1/NOP2-like_CS"/>
</dbReference>
<dbReference type="EMBL" id="LODL01000035">
    <property type="protein sequence ID" value="KXB29416.1"/>
    <property type="molecule type" value="Genomic_DNA"/>
</dbReference>
<protein>
    <recommendedName>
        <fullName evidence="4">16S rRNA (cytosine(967)-C(5))-methyltransferase</fullName>
        <ecNumber evidence="4">2.1.1.176</ecNumber>
    </recommendedName>
    <alternativeName>
        <fullName evidence="11">16S rRNA m5C967 methyltransferase</fullName>
    </alternativeName>
    <alternativeName>
        <fullName evidence="12">rRNA (cytosine-C(5)-)-methyltransferase RsmB</fullName>
    </alternativeName>
</protein>
<dbReference type="InterPro" id="IPR006027">
    <property type="entry name" value="NusB_RsmB_TIM44"/>
</dbReference>
<evidence type="ECO:0000256" key="12">
    <source>
        <dbReference type="ARBA" id="ARBA00031088"/>
    </source>
</evidence>
<keyword evidence="6" id="KW-0698">rRNA processing</keyword>
<comment type="catalytic activity">
    <reaction evidence="13">
        <text>cytidine(967) in 16S rRNA + S-adenosyl-L-methionine = 5-methylcytidine(967) in 16S rRNA + S-adenosyl-L-homocysteine + H(+)</text>
        <dbReference type="Rhea" id="RHEA:42748"/>
        <dbReference type="Rhea" id="RHEA-COMP:10219"/>
        <dbReference type="Rhea" id="RHEA-COMP:10220"/>
        <dbReference type="ChEBI" id="CHEBI:15378"/>
        <dbReference type="ChEBI" id="CHEBI:57856"/>
        <dbReference type="ChEBI" id="CHEBI:59789"/>
        <dbReference type="ChEBI" id="CHEBI:74483"/>
        <dbReference type="ChEBI" id="CHEBI:82748"/>
        <dbReference type="EC" id="2.1.1.176"/>
    </reaction>
</comment>
<dbReference type="PANTHER" id="PTHR22807:SF61">
    <property type="entry name" value="NOL1_NOP2_SUN FAMILY PROTEIN _ ANTITERMINATION NUSB DOMAIN-CONTAINING PROTEIN"/>
    <property type="match status" value="1"/>
</dbReference>
<dbReference type="Pfam" id="PF01029">
    <property type="entry name" value="NusB"/>
    <property type="match status" value="1"/>
</dbReference>
<keyword evidence="17" id="KW-1185">Reference proteome</keyword>
<dbReference type="PRINTS" id="PR02008">
    <property type="entry name" value="RCMTFAMILY"/>
</dbReference>
<dbReference type="InterPro" id="IPR023267">
    <property type="entry name" value="RCMT"/>
</dbReference>
<dbReference type="Pfam" id="PF01189">
    <property type="entry name" value="Methyltr_RsmB-F"/>
    <property type="match status" value="1"/>
</dbReference>
<reference evidence="16 17" key="1">
    <citation type="submission" date="2015-12" db="EMBL/GenBank/DDBJ databases">
        <title>Nitrous oxide reduction kinetics distinguish bacteria harboring typical versus atypical NosZ.</title>
        <authorList>
            <person name="Yoon S."/>
            <person name="Nissen S."/>
            <person name="Park D."/>
            <person name="Sanford R.A."/>
            <person name="Loeffler F.E."/>
        </authorList>
    </citation>
    <scope>NUCLEOTIDE SEQUENCE [LARGE SCALE GENOMIC DNA]</scope>
    <source>
        <strain evidence="16 17">ATCC BAA-841</strain>
    </source>
</reference>
<dbReference type="NCBIfam" id="NF008149">
    <property type="entry name" value="PRK10901.1"/>
    <property type="match status" value="1"/>
</dbReference>
<evidence type="ECO:0000256" key="11">
    <source>
        <dbReference type="ARBA" id="ARBA00030399"/>
    </source>
</evidence>
<evidence type="ECO:0000256" key="3">
    <source>
        <dbReference type="ARBA" id="ARBA00007494"/>
    </source>
</evidence>
<proteinExistence type="inferred from homology"/>
<evidence type="ECO:0000256" key="8">
    <source>
        <dbReference type="ARBA" id="ARBA00022679"/>
    </source>
</evidence>
<evidence type="ECO:0000256" key="2">
    <source>
        <dbReference type="ARBA" id="ARBA00004496"/>
    </source>
</evidence>
<dbReference type="GO" id="GO:0006355">
    <property type="term" value="P:regulation of DNA-templated transcription"/>
    <property type="evidence" value="ECO:0007669"/>
    <property type="project" value="InterPro"/>
</dbReference>
<dbReference type="AlphaFoldDB" id="A0A133XEU2"/>
<dbReference type="InterPro" id="IPR001678">
    <property type="entry name" value="MeTrfase_RsmB-F_NOP2_dom"/>
</dbReference>
<evidence type="ECO:0000256" key="4">
    <source>
        <dbReference type="ARBA" id="ARBA00012140"/>
    </source>
</evidence>
<evidence type="ECO:0000256" key="13">
    <source>
        <dbReference type="ARBA" id="ARBA00047283"/>
    </source>
</evidence>
<dbReference type="PROSITE" id="PS51686">
    <property type="entry name" value="SAM_MT_RSMB_NOP"/>
    <property type="match status" value="1"/>
</dbReference>
<feature type="binding site" evidence="14">
    <location>
        <begin position="252"/>
        <end position="258"/>
    </location>
    <ligand>
        <name>S-adenosyl-L-methionine</name>
        <dbReference type="ChEBI" id="CHEBI:59789"/>
    </ligand>
</feature>
<dbReference type="PROSITE" id="PS01153">
    <property type="entry name" value="NOL1_NOP2_SUN"/>
    <property type="match status" value="1"/>
</dbReference>
<keyword evidence="10 14" id="KW-0694">RNA-binding</keyword>
<dbReference type="Gene3D" id="1.10.940.10">
    <property type="entry name" value="NusB-like"/>
    <property type="match status" value="1"/>
</dbReference>
<evidence type="ECO:0000313" key="16">
    <source>
        <dbReference type="EMBL" id="KXB29416.1"/>
    </source>
</evidence>
<keyword evidence="8 14" id="KW-0808">Transferase</keyword>
<comment type="subcellular location">
    <subcellularLocation>
        <location evidence="2">Cytoplasm</location>
    </subcellularLocation>
</comment>
<name>A0A133XEU2_9RHOO</name>
<dbReference type="FunFam" id="3.40.50.150:FF:000022">
    <property type="entry name" value="Ribosomal RNA small subunit methyltransferase B"/>
    <property type="match status" value="1"/>
</dbReference>
<keyword evidence="9 14" id="KW-0949">S-adenosyl-L-methionine</keyword>
<evidence type="ECO:0000256" key="6">
    <source>
        <dbReference type="ARBA" id="ARBA00022552"/>
    </source>
</evidence>
<keyword evidence="5" id="KW-0963">Cytoplasm</keyword>
<accession>A0A133XEU2</accession>
<dbReference type="Proteomes" id="UP000070186">
    <property type="component" value="Unassembled WGS sequence"/>
</dbReference>
<dbReference type="STRING" id="281362.AT959_15750"/>
<dbReference type="Gene3D" id="1.10.287.730">
    <property type="entry name" value="Helix hairpin bin"/>
    <property type="match status" value="1"/>
</dbReference>
<evidence type="ECO:0000256" key="5">
    <source>
        <dbReference type="ARBA" id="ARBA00022490"/>
    </source>
</evidence>
<dbReference type="InterPro" id="IPR049560">
    <property type="entry name" value="MeTrfase_RsmB-F_NOP2_cat"/>
</dbReference>
<dbReference type="SUPFAM" id="SSF48013">
    <property type="entry name" value="NusB-like"/>
    <property type="match status" value="1"/>
</dbReference>
<dbReference type="GO" id="GO:0005737">
    <property type="term" value="C:cytoplasm"/>
    <property type="evidence" value="ECO:0007669"/>
    <property type="project" value="UniProtKB-SubCell"/>
</dbReference>
<dbReference type="NCBIfam" id="TIGR00563">
    <property type="entry name" value="rsmB"/>
    <property type="match status" value="1"/>
</dbReference>
<dbReference type="GO" id="GO:0008649">
    <property type="term" value="F:rRNA methyltransferase activity"/>
    <property type="evidence" value="ECO:0007669"/>
    <property type="project" value="InterPro"/>
</dbReference>
<dbReference type="InterPro" id="IPR004573">
    <property type="entry name" value="rRNA_ssu_MeTfrase_B"/>
</dbReference>
<evidence type="ECO:0000256" key="1">
    <source>
        <dbReference type="ARBA" id="ARBA00002724"/>
    </source>
</evidence>
<comment type="function">
    <text evidence="1">Specifically methylates the cytosine at position 967 (m5C967) of 16S rRNA.</text>
</comment>
<feature type="binding site" evidence="14">
    <location>
        <position position="274"/>
    </location>
    <ligand>
        <name>S-adenosyl-L-methionine</name>
        <dbReference type="ChEBI" id="CHEBI:59789"/>
    </ligand>
</feature>
<dbReference type="GO" id="GO:0003723">
    <property type="term" value="F:RNA binding"/>
    <property type="evidence" value="ECO:0007669"/>
    <property type="project" value="UniProtKB-UniRule"/>
</dbReference>
<dbReference type="Pfam" id="PF22458">
    <property type="entry name" value="RsmF-B_ferredox"/>
    <property type="match status" value="1"/>
</dbReference>
<comment type="caution">
    <text evidence="16">The sequence shown here is derived from an EMBL/GenBank/DDBJ whole genome shotgun (WGS) entry which is preliminary data.</text>
</comment>
<feature type="domain" description="SAM-dependent MTase RsmB/NOP-type" evidence="15">
    <location>
        <begin position="164"/>
        <end position="419"/>
    </location>
</feature>